<keyword evidence="2" id="KW-1133">Transmembrane helix</keyword>
<feature type="region of interest" description="Disordered" evidence="1">
    <location>
        <begin position="400"/>
        <end position="437"/>
    </location>
</feature>
<feature type="compositionally biased region" description="Polar residues" evidence="1">
    <location>
        <begin position="298"/>
        <end position="308"/>
    </location>
</feature>
<feature type="transmembrane region" description="Helical" evidence="2">
    <location>
        <begin position="94"/>
        <end position="121"/>
    </location>
</feature>
<evidence type="ECO:0000256" key="1">
    <source>
        <dbReference type="SAM" id="MobiDB-lite"/>
    </source>
</evidence>
<feature type="transmembrane region" description="Helical" evidence="2">
    <location>
        <begin position="158"/>
        <end position="183"/>
    </location>
</feature>
<feature type="transmembrane region" description="Helical" evidence="2">
    <location>
        <begin position="212"/>
        <end position="236"/>
    </location>
</feature>
<feature type="region of interest" description="Disordered" evidence="1">
    <location>
        <begin position="24"/>
        <end position="43"/>
    </location>
</feature>
<evidence type="ECO:0000313" key="3">
    <source>
        <dbReference type="EMBL" id="GAT26359.1"/>
    </source>
</evidence>
<accession>A0A146FLS2</accession>
<dbReference type="VEuPathDB" id="FungiDB:ASPFODRAFT_149314"/>
<dbReference type="Proteomes" id="UP000075230">
    <property type="component" value="Unassembled WGS sequence"/>
</dbReference>
<feature type="region of interest" description="Disordered" evidence="1">
    <location>
        <begin position="511"/>
        <end position="602"/>
    </location>
</feature>
<proteinExistence type="predicted"/>
<feature type="transmembrane region" description="Helical" evidence="2">
    <location>
        <begin position="127"/>
        <end position="146"/>
    </location>
</feature>
<dbReference type="EMBL" id="BCWF01000021">
    <property type="protein sequence ID" value="GAT26359.1"/>
    <property type="molecule type" value="Genomic_DNA"/>
</dbReference>
<feature type="compositionally biased region" description="Basic and acidic residues" evidence="1">
    <location>
        <begin position="409"/>
        <end position="418"/>
    </location>
</feature>
<feature type="compositionally biased region" description="Low complexity" evidence="1">
    <location>
        <begin position="310"/>
        <end position="319"/>
    </location>
</feature>
<keyword evidence="2" id="KW-0812">Transmembrane</keyword>
<organism evidence="3 4">
    <name type="scientific">Aspergillus kawachii</name>
    <name type="common">White koji mold</name>
    <name type="synonym">Aspergillus awamori var. kawachi</name>
    <dbReference type="NCBI Taxonomy" id="1069201"/>
    <lineage>
        <taxon>Eukaryota</taxon>
        <taxon>Fungi</taxon>
        <taxon>Dikarya</taxon>
        <taxon>Ascomycota</taxon>
        <taxon>Pezizomycotina</taxon>
        <taxon>Eurotiomycetes</taxon>
        <taxon>Eurotiomycetidae</taxon>
        <taxon>Eurotiales</taxon>
        <taxon>Aspergillaceae</taxon>
        <taxon>Aspergillus</taxon>
        <taxon>Aspergillus subgen. Circumdati</taxon>
    </lineage>
</organism>
<feature type="compositionally biased region" description="Basic and acidic residues" evidence="1">
    <location>
        <begin position="590"/>
        <end position="602"/>
    </location>
</feature>
<evidence type="ECO:0000313" key="4">
    <source>
        <dbReference type="Proteomes" id="UP000075230"/>
    </source>
</evidence>
<name>A0A146FLS2_ASPKA</name>
<sequence length="713" mass="78462">MGDNHDSSFLYGYASSNRFYGSPEPPFNPKAVTQASWTRPEPKPELKGPLVDHANTLPDVQCNTPSAKPRWTPMSPKTKGRVVYGRKVQLGLRILALAGAIGSLFCSIVIKNAAITVIWIVRVGNLTPFKPAVAILHTLYGIYTLSRSSITRPPGSQASYMFFAATFDLGLIPFYVFAAYLGYGQYTNNAYDWTTMLGSNVETTTKIAETTFLLGIINGALHAISFGISIFLGTIFRKITRLPPDMNPLEDNLTARPFSRTKSEIIEKRASKSTLGSDNISSEDPLIGVPRSVPFMETRSNPSFNNDYSRFPPTFTDRTPPQPTHSFHRPSRIDTIPHLPFHQPNDIDDATTIASPIENPDIFTRATTSIPRGAPVREPSPDLPNRSQCVSPASENWIVYPSRSTTPVEETKDEHPAPRDPSSVYSRAETPASSKGGVMDWFSPQRYGLNIGEAISENKRGEYESVAANEYYGNDDDVHDILYRSGFYDNAEQDLGDHRIDIFQDHEELDEDTRNSLKVNPLALNPPSPLPKPDEVQNRTPSNGRLALTDIPNLSPKPPADEPLLDSLQKKGSFYGELPDQFGLNTPRKVSRDQSKLTPKKDKLSIKKSQKFNAYGALKQHDDGDLNGLGIPSADPMTIDGDRKGRVVSNSGADATHANSALSYGNYIAGLGVGRRRDVSGKIAEEGRVEITKPKNENTTPIRAAGWARFAGL</sequence>
<protein>
    <submittedName>
        <fullName evidence="3">Similar to An02g01530</fullName>
    </submittedName>
</protein>
<feature type="region of interest" description="Disordered" evidence="1">
    <location>
        <begin position="371"/>
        <end position="390"/>
    </location>
</feature>
<comment type="caution">
    <text evidence="3">The sequence shown here is derived from an EMBL/GenBank/DDBJ whole genome shotgun (WGS) entry which is preliminary data.</text>
</comment>
<keyword evidence="2" id="KW-0472">Membrane</keyword>
<dbReference type="AlphaFoldDB" id="A0A146FLS2"/>
<reference evidence="3 4" key="1">
    <citation type="journal article" date="2016" name="DNA Res.">
        <title>Genome sequence of Aspergillus luchuensis NBRC 4314.</title>
        <authorList>
            <person name="Yamada O."/>
            <person name="Machida M."/>
            <person name="Hosoyama A."/>
            <person name="Goto M."/>
            <person name="Takahashi T."/>
            <person name="Futagami T."/>
            <person name="Yamagata Y."/>
            <person name="Takeuchi M."/>
            <person name="Kobayashi T."/>
            <person name="Koike H."/>
            <person name="Abe K."/>
            <person name="Asai K."/>
            <person name="Arita M."/>
            <person name="Fujita N."/>
            <person name="Fukuda K."/>
            <person name="Higa K."/>
            <person name="Horikawa H."/>
            <person name="Ishikawa T."/>
            <person name="Jinno K."/>
            <person name="Kato Y."/>
            <person name="Kirimura K."/>
            <person name="Mizutani O."/>
            <person name="Nakasone K."/>
            <person name="Sano M."/>
            <person name="Shiraishi Y."/>
            <person name="Tsukahara M."/>
            <person name="Gomi K."/>
        </authorList>
    </citation>
    <scope>NUCLEOTIDE SEQUENCE [LARGE SCALE GENOMIC DNA]</scope>
    <source>
        <strain evidence="3 4">RIB 2604</strain>
    </source>
</reference>
<reference evidence="4" key="2">
    <citation type="submission" date="2016-02" db="EMBL/GenBank/DDBJ databases">
        <title>Genome sequencing of Aspergillus luchuensis NBRC 4314.</title>
        <authorList>
            <person name="Yamada O."/>
        </authorList>
    </citation>
    <scope>NUCLEOTIDE SEQUENCE [LARGE SCALE GENOMIC DNA]</scope>
    <source>
        <strain evidence="4">RIB 2604</strain>
    </source>
</reference>
<gene>
    <name evidence="3" type="ORF">RIB2604_02100350</name>
</gene>
<feature type="region of interest" description="Disordered" evidence="1">
    <location>
        <begin position="298"/>
        <end position="327"/>
    </location>
</feature>
<evidence type="ECO:0000256" key="2">
    <source>
        <dbReference type="SAM" id="Phobius"/>
    </source>
</evidence>